<feature type="signal peptide" evidence="1">
    <location>
        <begin position="1"/>
        <end position="18"/>
    </location>
</feature>
<protein>
    <recommendedName>
        <fullName evidence="4">Secreted protein</fullName>
    </recommendedName>
</protein>
<evidence type="ECO:0000313" key="2">
    <source>
        <dbReference type="EMBL" id="EPE34818.1"/>
    </source>
</evidence>
<accession>S3E977</accession>
<dbReference type="KEGG" id="glz:GLAREA_10513"/>
<keyword evidence="3" id="KW-1185">Reference proteome</keyword>
<dbReference type="Proteomes" id="UP000016922">
    <property type="component" value="Unassembled WGS sequence"/>
</dbReference>
<evidence type="ECO:0008006" key="4">
    <source>
        <dbReference type="Google" id="ProtNLM"/>
    </source>
</evidence>
<dbReference type="HOGENOM" id="CLU_093543_0_0_1"/>
<name>S3E977_GLAL2</name>
<gene>
    <name evidence="2" type="ORF">GLAREA_10513</name>
</gene>
<dbReference type="AlphaFoldDB" id="S3E977"/>
<keyword evidence="1" id="KW-0732">Signal</keyword>
<evidence type="ECO:0000256" key="1">
    <source>
        <dbReference type="SAM" id="SignalP"/>
    </source>
</evidence>
<feature type="chain" id="PRO_5004520184" description="Secreted protein" evidence="1">
    <location>
        <begin position="19"/>
        <end position="221"/>
    </location>
</feature>
<organism evidence="2 3">
    <name type="scientific">Glarea lozoyensis (strain ATCC 20868 / MF5171)</name>
    <dbReference type="NCBI Taxonomy" id="1116229"/>
    <lineage>
        <taxon>Eukaryota</taxon>
        <taxon>Fungi</taxon>
        <taxon>Dikarya</taxon>
        <taxon>Ascomycota</taxon>
        <taxon>Pezizomycotina</taxon>
        <taxon>Leotiomycetes</taxon>
        <taxon>Helotiales</taxon>
        <taxon>Helotiaceae</taxon>
        <taxon>Glarea</taxon>
    </lineage>
</organism>
<dbReference type="RefSeq" id="XP_008077805.1">
    <property type="nucleotide sequence ID" value="XM_008079614.1"/>
</dbReference>
<proteinExistence type="predicted"/>
<evidence type="ECO:0000313" key="3">
    <source>
        <dbReference type="Proteomes" id="UP000016922"/>
    </source>
</evidence>
<reference evidence="2 3" key="1">
    <citation type="journal article" date="2013" name="BMC Genomics">
        <title>Genomics-driven discovery of the pneumocandin biosynthetic gene cluster in the fungus Glarea lozoyensis.</title>
        <authorList>
            <person name="Chen L."/>
            <person name="Yue Q."/>
            <person name="Zhang X."/>
            <person name="Xiang M."/>
            <person name="Wang C."/>
            <person name="Li S."/>
            <person name="Che Y."/>
            <person name="Ortiz-Lopez F.J."/>
            <person name="Bills G.F."/>
            <person name="Liu X."/>
            <person name="An Z."/>
        </authorList>
    </citation>
    <scope>NUCLEOTIDE SEQUENCE [LARGE SCALE GENOMIC DNA]</scope>
    <source>
        <strain evidence="3">ATCC 20868 / MF5171</strain>
    </source>
</reference>
<dbReference type="GeneID" id="19469559"/>
<sequence length="221" mass="24688">MLFVAIIYATLWICSTDAGTIPTIQVDDLPWPLVSSENDYQLLSDSNPAPEGDNVGTTVARTNHGFTTLDNVNPKLEQDISRRGDQYTKYCCKDTGWSWKETKWMCGHYAASVTKEIPIIGHTCNRVACYDEAEIIVCNDELFAVRPTAADISDRIESIQKQCSFTKKDGTHVSCGQEFDPHKKYNVILRLGDKNSCKTKTKQNPCQADALWNFEALHGGS</sequence>
<dbReference type="EMBL" id="KE145355">
    <property type="protein sequence ID" value="EPE34818.1"/>
    <property type="molecule type" value="Genomic_DNA"/>
</dbReference>